<evidence type="ECO:0000313" key="4">
    <source>
        <dbReference type="Proteomes" id="UP000027746"/>
    </source>
</evidence>
<dbReference type="AlphaFoldDB" id="A0A073ITW9"/>
<dbReference type="InterPro" id="IPR010982">
    <property type="entry name" value="Lambda_DNA-bd_dom_sf"/>
</dbReference>
<keyword evidence="4" id="KW-1185">Reference proteome</keyword>
<dbReference type="GO" id="GO:0005829">
    <property type="term" value="C:cytosol"/>
    <property type="evidence" value="ECO:0007669"/>
    <property type="project" value="TreeGrafter"/>
</dbReference>
<dbReference type="Proteomes" id="UP000027746">
    <property type="component" value="Unassembled WGS sequence"/>
</dbReference>
<dbReference type="RefSeq" id="WP_037931678.1">
    <property type="nucleotide sequence ID" value="NZ_CP054605.1"/>
</dbReference>
<dbReference type="GO" id="GO:0003677">
    <property type="term" value="F:DNA binding"/>
    <property type="evidence" value="ECO:0007669"/>
    <property type="project" value="UniProtKB-KW"/>
</dbReference>
<dbReference type="Pfam" id="PF01381">
    <property type="entry name" value="HTH_3"/>
    <property type="match status" value="1"/>
</dbReference>
<name>A0A073ITW9_9RHOB</name>
<dbReference type="SUPFAM" id="SSF47413">
    <property type="entry name" value="lambda repressor-like DNA-binding domains"/>
    <property type="match status" value="1"/>
</dbReference>
<proteinExistence type="predicted"/>
<organism evidence="3 4">
    <name type="scientific">Pseudosulfitobacter pseudonitzschiae</name>
    <dbReference type="NCBI Taxonomy" id="1402135"/>
    <lineage>
        <taxon>Bacteria</taxon>
        <taxon>Pseudomonadati</taxon>
        <taxon>Pseudomonadota</taxon>
        <taxon>Alphaproteobacteria</taxon>
        <taxon>Rhodobacterales</taxon>
        <taxon>Roseobacteraceae</taxon>
        <taxon>Pseudosulfitobacter</taxon>
    </lineage>
</organism>
<dbReference type="InterPro" id="IPR001387">
    <property type="entry name" value="Cro/C1-type_HTH"/>
</dbReference>
<sequence length="107" mass="12399">MSEKFGEKLRKIRTSKNMTQEELATVLGSSKAYVWQLENKKNAKPSAELLLKIANHFGASPEFFLDDTQDEPSDRQIEDAFFRKFHKLSENDKRTIERIVSGFDDDD</sequence>
<dbReference type="PROSITE" id="PS50943">
    <property type="entry name" value="HTH_CROC1"/>
    <property type="match status" value="1"/>
</dbReference>
<gene>
    <name evidence="3" type="ORF">SUH3_13120</name>
</gene>
<dbReference type="GeneID" id="68872491"/>
<evidence type="ECO:0000256" key="1">
    <source>
        <dbReference type="ARBA" id="ARBA00023125"/>
    </source>
</evidence>
<dbReference type="GO" id="GO:0003700">
    <property type="term" value="F:DNA-binding transcription factor activity"/>
    <property type="evidence" value="ECO:0007669"/>
    <property type="project" value="TreeGrafter"/>
</dbReference>
<dbReference type="InterPro" id="IPR050807">
    <property type="entry name" value="TransReg_Diox_bact_type"/>
</dbReference>
<evidence type="ECO:0000259" key="2">
    <source>
        <dbReference type="PROSITE" id="PS50943"/>
    </source>
</evidence>
<dbReference type="OrthoDB" id="9813152at2"/>
<dbReference type="PANTHER" id="PTHR46797:SF1">
    <property type="entry name" value="METHYLPHOSPHONATE SYNTHASE"/>
    <property type="match status" value="1"/>
</dbReference>
<evidence type="ECO:0000313" key="3">
    <source>
        <dbReference type="EMBL" id="KEJ93778.1"/>
    </source>
</evidence>
<dbReference type="Gene3D" id="1.10.260.40">
    <property type="entry name" value="lambda repressor-like DNA-binding domains"/>
    <property type="match status" value="1"/>
</dbReference>
<reference evidence="3 4" key="1">
    <citation type="submission" date="2014-01" db="EMBL/GenBank/DDBJ databases">
        <title>Sulfitobacter sp. H3 (MCCC 1A00686) Genome Sequencing.</title>
        <authorList>
            <person name="Lai Q."/>
            <person name="Hong Z."/>
        </authorList>
    </citation>
    <scope>NUCLEOTIDE SEQUENCE [LARGE SCALE GENOMIC DNA]</scope>
    <source>
        <strain evidence="3 4">H3</strain>
    </source>
</reference>
<comment type="caution">
    <text evidence="3">The sequence shown here is derived from an EMBL/GenBank/DDBJ whole genome shotgun (WGS) entry which is preliminary data.</text>
</comment>
<dbReference type="PANTHER" id="PTHR46797">
    <property type="entry name" value="HTH-TYPE TRANSCRIPTIONAL REGULATOR"/>
    <property type="match status" value="1"/>
</dbReference>
<feature type="domain" description="HTH cro/C1-type" evidence="2">
    <location>
        <begin position="9"/>
        <end position="64"/>
    </location>
</feature>
<keyword evidence="1" id="KW-0238">DNA-binding</keyword>
<accession>A0A073ITW9</accession>
<dbReference type="EMBL" id="JAMD01000028">
    <property type="protein sequence ID" value="KEJ93778.1"/>
    <property type="molecule type" value="Genomic_DNA"/>
</dbReference>
<dbReference type="CDD" id="cd00093">
    <property type="entry name" value="HTH_XRE"/>
    <property type="match status" value="1"/>
</dbReference>
<protein>
    <recommendedName>
        <fullName evidence="2">HTH cro/C1-type domain-containing protein</fullName>
    </recommendedName>
</protein>
<dbReference type="SMART" id="SM00530">
    <property type="entry name" value="HTH_XRE"/>
    <property type="match status" value="1"/>
</dbReference>